<dbReference type="RefSeq" id="WP_153346421.1">
    <property type="nucleotide sequence ID" value="NZ_WIVE01000078.1"/>
</dbReference>
<evidence type="ECO:0000259" key="2">
    <source>
        <dbReference type="Pfam" id="PF00456"/>
    </source>
</evidence>
<keyword evidence="1" id="KW-1133">Transmembrane helix</keyword>
<dbReference type="EMBL" id="WIVE01000078">
    <property type="protein sequence ID" value="MQX38200.1"/>
    <property type="molecule type" value="Genomic_DNA"/>
</dbReference>
<dbReference type="InterPro" id="IPR029061">
    <property type="entry name" value="THDP-binding"/>
</dbReference>
<dbReference type="AlphaFoldDB" id="A0A7X2D6E1"/>
<dbReference type="OrthoDB" id="8732661at2"/>
<dbReference type="CDD" id="cd02012">
    <property type="entry name" value="TPP_TK"/>
    <property type="match status" value="1"/>
</dbReference>
<reference evidence="3 4" key="1">
    <citation type="submission" date="2019-10" db="EMBL/GenBank/DDBJ databases">
        <title>Draft whole-genome sequence of the purple nonsulfur photosynthetic bacterium Roseospira navarrensis DSM 15114.</title>
        <authorList>
            <person name="Kyndt J.A."/>
            <person name="Meyer T.E."/>
        </authorList>
    </citation>
    <scope>NUCLEOTIDE SEQUENCE [LARGE SCALE GENOMIC DNA]</scope>
    <source>
        <strain evidence="3 4">DSM 15114</strain>
    </source>
</reference>
<sequence length="278" mass="29696">MNHPDLDRMAAFMRRKILDVSFGCGLTAHLGGGLSMVDVMAVLYGRVLRLDPNNPRWEDRDRFILSKGHGVLGFYPALLAAGIISEEVFNTFQADGSDLIAHPVMNLDLGIESSNGSLGHGLSMAIGIALAARKKDKAFKTYVLLGDGECNEGAVWEAVMLAAQLGLDGLTAVIDHNKLQSDGESRDILQVRNMAARFAAFGWHAVDVDGHDIDALVAAFEAPAPAGLPRVLVAHTIKGKGVPFMENDNAWHHKRLTKADHEAALAALGETVAAEGAS</sequence>
<protein>
    <submittedName>
        <fullName evidence="3">Transketolase</fullName>
    </submittedName>
</protein>
<dbReference type="InterPro" id="IPR005474">
    <property type="entry name" value="Transketolase_N"/>
</dbReference>
<proteinExistence type="predicted"/>
<dbReference type="PANTHER" id="PTHR47514:SF2">
    <property type="entry name" value="TRANSKETOLASE"/>
    <property type="match status" value="1"/>
</dbReference>
<dbReference type="PANTHER" id="PTHR47514">
    <property type="entry name" value="TRANSKETOLASE N-TERMINAL SECTION-RELATED"/>
    <property type="match status" value="1"/>
</dbReference>
<name>A0A7X2D6E1_9PROT</name>
<evidence type="ECO:0000313" key="4">
    <source>
        <dbReference type="Proteomes" id="UP000434582"/>
    </source>
</evidence>
<organism evidence="3 4">
    <name type="scientific">Roseospira navarrensis</name>
    <dbReference type="NCBI Taxonomy" id="140058"/>
    <lineage>
        <taxon>Bacteria</taxon>
        <taxon>Pseudomonadati</taxon>
        <taxon>Pseudomonadota</taxon>
        <taxon>Alphaproteobacteria</taxon>
        <taxon>Rhodospirillales</taxon>
        <taxon>Rhodospirillaceae</taxon>
        <taxon>Roseospira</taxon>
    </lineage>
</organism>
<keyword evidence="1" id="KW-0472">Membrane</keyword>
<feature type="transmembrane region" description="Helical" evidence="1">
    <location>
        <begin position="20"/>
        <end position="44"/>
    </location>
</feature>
<gene>
    <name evidence="3" type="ORF">GHC57_16920</name>
</gene>
<dbReference type="SUPFAM" id="SSF52518">
    <property type="entry name" value="Thiamin diphosphate-binding fold (THDP-binding)"/>
    <property type="match status" value="1"/>
</dbReference>
<dbReference type="Gene3D" id="3.40.50.970">
    <property type="match status" value="1"/>
</dbReference>
<feature type="domain" description="Transketolase N-terminal" evidence="2">
    <location>
        <begin position="28"/>
        <end position="269"/>
    </location>
</feature>
<dbReference type="Proteomes" id="UP000434582">
    <property type="component" value="Unassembled WGS sequence"/>
</dbReference>
<keyword evidence="4" id="KW-1185">Reference proteome</keyword>
<evidence type="ECO:0000313" key="3">
    <source>
        <dbReference type="EMBL" id="MQX38200.1"/>
    </source>
</evidence>
<accession>A0A7X2D6E1</accession>
<dbReference type="Pfam" id="PF00456">
    <property type="entry name" value="Transketolase_N"/>
    <property type="match status" value="1"/>
</dbReference>
<evidence type="ECO:0000256" key="1">
    <source>
        <dbReference type="SAM" id="Phobius"/>
    </source>
</evidence>
<keyword evidence="1" id="KW-0812">Transmembrane</keyword>
<comment type="caution">
    <text evidence="3">The sequence shown here is derived from an EMBL/GenBank/DDBJ whole genome shotgun (WGS) entry which is preliminary data.</text>
</comment>